<comment type="catalytic activity">
    <reaction evidence="1">
        <text>Thiol-dependent hydrolysis of ester, thioester, amide, peptide and isopeptide bonds formed by the C-terminal Gly of ubiquitin (a 76-residue protein attached to proteins as an intracellular targeting signal).</text>
        <dbReference type="EC" id="3.4.19.12"/>
    </reaction>
</comment>
<evidence type="ECO:0000256" key="6">
    <source>
        <dbReference type="ARBA" id="ARBA00022801"/>
    </source>
</evidence>
<dbReference type="InterPro" id="IPR029346">
    <property type="entry name" value="USP_C"/>
</dbReference>
<dbReference type="InterPro" id="IPR050164">
    <property type="entry name" value="Peptidase_C19"/>
</dbReference>
<dbReference type="GO" id="GO:0004843">
    <property type="term" value="F:cysteine-type deubiquitinase activity"/>
    <property type="evidence" value="ECO:0007669"/>
    <property type="project" value="UniProtKB-EC"/>
</dbReference>
<dbReference type="Pfam" id="PF22486">
    <property type="entry name" value="MATH_2"/>
    <property type="match status" value="1"/>
</dbReference>
<comment type="similarity">
    <text evidence="2">Belongs to the peptidase C19 family.</text>
</comment>
<dbReference type="Pfam" id="PF14533">
    <property type="entry name" value="USP7_C2"/>
    <property type="match status" value="1"/>
</dbReference>
<evidence type="ECO:0000256" key="2">
    <source>
        <dbReference type="ARBA" id="ARBA00009085"/>
    </source>
</evidence>
<dbReference type="SUPFAM" id="SSF49599">
    <property type="entry name" value="TRAF domain-like"/>
    <property type="match status" value="1"/>
</dbReference>
<dbReference type="EC" id="3.4.19.12" evidence="3"/>
<feature type="domain" description="MATH" evidence="9">
    <location>
        <begin position="58"/>
        <end position="181"/>
    </location>
</feature>
<evidence type="ECO:0000256" key="7">
    <source>
        <dbReference type="ARBA" id="ARBA00022807"/>
    </source>
</evidence>
<feature type="compositionally biased region" description="Basic and acidic residues" evidence="8">
    <location>
        <begin position="15"/>
        <end position="25"/>
    </location>
</feature>
<keyword evidence="4" id="KW-0645">Protease</keyword>
<dbReference type="EMBL" id="HBKN01044826">
    <property type="protein sequence ID" value="CAE2334144.1"/>
    <property type="molecule type" value="Transcribed_RNA"/>
</dbReference>
<proteinExistence type="inferred from homology"/>
<dbReference type="Gene3D" id="3.90.70.10">
    <property type="entry name" value="Cysteine proteinases"/>
    <property type="match status" value="1"/>
</dbReference>
<dbReference type="InterPro" id="IPR024729">
    <property type="entry name" value="USP7_ICP0-binding_dom"/>
</dbReference>
<feature type="region of interest" description="Disordered" evidence="8">
    <location>
        <begin position="1"/>
        <end position="54"/>
    </location>
</feature>
<keyword evidence="6" id="KW-0378">Hydrolase</keyword>
<reference evidence="11" key="1">
    <citation type="submission" date="2021-01" db="EMBL/GenBank/DDBJ databases">
        <authorList>
            <person name="Corre E."/>
            <person name="Pelletier E."/>
            <person name="Niang G."/>
            <person name="Scheremetjew M."/>
            <person name="Finn R."/>
            <person name="Kale V."/>
            <person name="Holt S."/>
            <person name="Cochrane G."/>
            <person name="Meng A."/>
            <person name="Brown T."/>
            <person name="Cohen L."/>
        </authorList>
    </citation>
    <scope>NUCLEOTIDE SEQUENCE</scope>
    <source>
        <strain evidence="11">CCMP 2712</strain>
    </source>
</reference>
<dbReference type="Gene3D" id="2.60.210.10">
    <property type="entry name" value="Apoptosis, Tumor Necrosis Factor Receptor Associated Protein 2, Chain A"/>
    <property type="match status" value="1"/>
</dbReference>
<name>A0A7S4PG89_GUITH</name>
<protein>
    <recommendedName>
        <fullName evidence="3">ubiquitinyl hydrolase 1</fullName>
        <ecNumber evidence="3">3.4.19.12</ecNumber>
    </recommendedName>
</protein>
<dbReference type="InterPro" id="IPR008974">
    <property type="entry name" value="TRAF-like"/>
</dbReference>
<dbReference type="CDD" id="cd02659">
    <property type="entry name" value="peptidase_C19C"/>
    <property type="match status" value="1"/>
</dbReference>
<evidence type="ECO:0000259" key="9">
    <source>
        <dbReference type="PROSITE" id="PS50144"/>
    </source>
</evidence>
<dbReference type="GO" id="GO:0005634">
    <property type="term" value="C:nucleus"/>
    <property type="evidence" value="ECO:0007669"/>
    <property type="project" value="TreeGrafter"/>
</dbReference>
<dbReference type="InterPro" id="IPR002083">
    <property type="entry name" value="MATH/TRAF_dom"/>
</dbReference>
<dbReference type="AlphaFoldDB" id="A0A7S4PG89"/>
<evidence type="ECO:0000256" key="3">
    <source>
        <dbReference type="ARBA" id="ARBA00012759"/>
    </source>
</evidence>
<dbReference type="InterPro" id="IPR028889">
    <property type="entry name" value="USP"/>
</dbReference>
<dbReference type="PROSITE" id="PS00972">
    <property type="entry name" value="USP_1"/>
    <property type="match status" value="1"/>
</dbReference>
<dbReference type="PANTHER" id="PTHR24006">
    <property type="entry name" value="UBIQUITIN CARBOXYL-TERMINAL HYDROLASE"/>
    <property type="match status" value="1"/>
</dbReference>
<accession>A0A7S4PG89</accession>
<sequence length="1155" mass="131657">MAVPRQTSPQSDVEQVDRQQEERTMAETSEEEQTSDAEAESLPETSLQGPESTGHPDIYKVVWKVPEFSRRNGKVHSPLFEISGVPWSILMFPVGINKQFTSLFLDSKFMKGRKDPYRVNACFEFTIENRDPVWSETKQAQHVFQYDDADWGFHTFVKYNIVMDQSAGFLVDNVLTVILIVRVLRDHEGREYNSSKDPILWLHDPKVETGFVGLKNQGATCYMNSLLQSLFHIPALQRAVYKMPTEQETANKRPRHSSHPAIVSRSDSSSSSTDSVALALQRVFYNLQHSKKSVGTKALTKSFGWDALDAFTQHDVQELDRVLCDNLEEKMKGTIVDGEVPRLFRGKLQNFVKCINVDFSSLREEEFYDLSLNVKGCKNIEESLMKYVEVEKLDGENKYMADGHGLQDAEKGCAFLSLPPVLHLHLKRFEYDPVRDANVKINDKFEFGSVLDLSQYMQGKAKSSLSYLLHSVLVHSGDVHGGHYFAYIRPDCKSKWLKFNDERVSVVSAEEAIQNNFGGEDESDGDSAFSPSANRGRSSSRRTSNAYMLVYVRESAVDEVLRPLTHDDIPDHLRQRFRLEEEEEELRRREKLEAHLKIQIRLCTFQDISMHQGLDLVEWTSVVHMSILKTDTLGQMKHTIAQVTKIPEESLRVWLCRIRNDSMRVECEVRSSADADLIADNDLFVSDTCLFCENTASFDSRDLSRDMNNGKLDIIFLKIFNAEKEELLSLGHFFVAPNMLVSGMIDQFVERAVPDWKGCAVEAFEEDRKSGAVRLDKEADISSTPLCPGSIVVLNKADVCICSKTKITDPYWDCDDGCVRKYYDKLLNSVSVRFRSISDRTKDLFQVKVHLRDSYDKICGIIVKMLNAEESRLNGKQAEEFHIQLYRHSSNNDGPEQKPAQRDDRVTLENLLSSWDKNILYFQELSFDIRELETKHLLRVCLLGDVREEFLIEKEKNLINAILESIKKQKLDLAPEIYICHVGKGKINEIFDAESEESEEDVLRLGQAEARSLYAISVSAAAGGLKNPAKAQGSLLVRVSHFEFDKGQRNGLIPRTYGEPFLIRMHVDEDFDAVKTKVRKQLLAISHDESSKEWPVVLVRTGNGSVIEESDSDFATEFSHLKEGTENYFLGVQHPDKNRHVNSRGGYEKAIKISR</sequence>
<evidence type="ECO:0000256" key="4">
    <source>
        <dbReference type="ARBA" id="ARBA00022670"/>
    </source>
</evidence>
<dbReference type="Pfam" id="PF00443">
    <property type="entry name" value="UCH"/>
    <property type="match status" value="1"/>
</dbReference>
<evidence type="ECO:0000259" key="10">
    <source>
        <dbReference type="PROSITE" id="PS50235"/>
    </source>
</evidence>
<evidence type="ECO:0000256" key="1">
    <source>
        <dbReference type="ARBA" id="ARBA00000707"/>
    </source>
</evidence>
<keyword evidence="5" id="KW-0833">Ubl conjugation pathway</keyword>
<evidence type="ECO:0000256" key="5">
    <source>
        <dbReference type="ARBA" id="ARBA00022786"/>
    </source>
</evidence>
<dbReference type="GO" id="GO:0031647">
    <property type="term" value="P:regulation of protein stability"/>
    <property type="evidence" value="ECO:0007669"/>
    <property type="project" value="TreeGrafter"/>
</dbReference>
<dbReference type="Gene3D" id="3.10.20.90">
    <property type="entry name" value="Phosphatidylinositol 3-kinase Catalytic Subunit, Chain A, domain 1"/>
    <property type="match status" value="2"/>
</dbReference>
<evidence type="ECO:0000313" key="11">
    <source>
        <dbReference type="EMBL" id="CAE2334144.1"/>
    </source>
</evidence>
<keyword evidence="7" id="KW-0788">Thiol protease</keyword>
<dbReference type="InterPro" id="IPR001394">
    <property type="entry name" value="Peptidase_C19_UCH"/>
</dbReference>
<dbReference type="PROSITE" id="PS50144">
    <property type="entry name" value="MATH"/>
    <property type="match status" value="1"/>
</dbReference>
<dbReference type="InterPro" id="IPR038765">
    <property type="entry name" value="Papain-like_cys_pep_sf"/>
</dbReference>
<dbReference type="GO" id="GO:0005829">
    <property type="term" value="C:cytosol"/>
    <property type="evidence" value="ECO:0007669"/>
    <property type="project" value="TreeGrafter"/>
</dbReference>
<evidence type="ECO:0000256" key="8">
    <source>
        <dbReference type="SAM" id="MobiDB-lite"/>
    </source>
</evidence>
<dbReference type="PANTHER" id="PTHR24006:SF644">
    <property type="entry name" value="UBIQUITIN CARBOXYL-TERMINAL HYDROLASE 7"/>
    <property type="match status" value="1"/>
</dbReference>
<feature type="region of interest" description="Disordered" evidence="8">
    <location>
        <begin position="515"/>
        <end position="540"/>
    </location>
</feature>
<dbReference type="Pfam" id="PF12436">
    <property type="entry name" value="USP7_ICP0_bdg"/>
    <property type="match status" value="1"/>
</dbReference>
<dbReference type="GO" id="GO:0006508">
    <property type="term" value="P:proteolysis"/>
    <property type="evidence" value="ECO:0007669"/>
    <property type="project" value="UniProtKB-KW"/>
</dbReference>
<feature type="domain" description="USP" evidence="10">
    <location>
        <begin position="212"/>
        <end position="554"/>
    </location>
</feature>
<dbReference type="GO" id="GO:0016579">
    <property type="term" value="P:protein deubiquitination"/>
    <property type="evidence" value="ECO:0007669"/>
    <property type="project" value="InterPro"/>
</dbReference>
<feature type="compositionally biased region" description="Low complexity" evidence="8">
    <location>
        <begin position="530"/>
        <end position="540"/>
    </location>
</feature>
<dbReference type="InterPro" id="IPR018200">
    <property type="entry name" value="USP_CS"/>
</dbReference>
<feature type="region of interest" description="Disordered" evidence="8">
    <location>
        <begin position="245"/>
        <end position="271"/>
    </location>
</feature>
<dbReference type="PROSITE" id="PS50235">
    <property type="entry name" value="USP_3"/>
    <property type="match status" value="1"/>
</dbReference>
<gene>
    <name evidence="11" type="ORF">GTHE00462_LOCUS35065</name>
</gene>
<feature type="compositionally biased region" description="Polar residues" evidence="8">
    <location>
        <begin position="1"/>
        <end position="13"/>
    </location>
</feature>
<organism evidence="11">
    <name type="scientific">Guillardia theta</name>
    <name type="common">Cryptophyte</name>
    <name type="synonym">Cryptomonas phi</name>
    <dbReference type="NCBI Taxonomy" id="55529"/>
    <lineage>
        <taxon>Eukaryota</taxon>
        <taxon>Cryptophyceae</taxon>
        <taxon>Pyrenomonadales</taxon>
        <taxon>Geminigeraceae</taxon>
        <taxon>Guillardia</taxon>
    </lineage>
</organism>
<dbReference type="SUPFAM" id="SSF54001">
    <property type="entry name" value="Cysteine proteinases"/>
    <property type="match status" value="1"/>
</dbReference>
<feature type="compositionally biased region" description="Acidic residues" evidence="8">
    <location>
        <begin position="28"/>
        <end position="41"/>
    </location>
</feature>
<dbReference type="PROSITE" id="PS00973">
    <property type="entry name" value="USP_2"/>
    <property type="match status" value="1"/>
</dbReference>